<dbReference type="EMBL" id="CP002431">
    <property type="protein sequence ID" value="ADU61319.1"/>
    <property type="molecule type" value="Genomic_DNA"/>
</dbReference>
<dbReference type="PANTHER" id="PTHR43297">
    <property type="entry name" value="OLIGOPEPTIDE TRANSPORT ATP-BINDING PROTEIN APPD"/>
    <property type="match status" value="1"/>
</dbReference>
<evidence type="ECO:0000256" key="4">
    <source>
        <dbReference type="ARBA" id="ARBA00022475"/>
    </source>
</evidence>
<dbReference type="InterPro" id="IPR013563">
    <property type="entry name" value="Oligopep_ABC_C"/>
</dbReference>
<protein>
    <recommendedName>
        <fullName evidence="12">Nickel import system ATP-binding protein NikD</fullName>
        <ecNumber evidence="11">7.2.2.11</ecNumber>
    </recommendedName>
</protein>
<keyword evidence="6" id="KW-0067">ATP-binding</keyword>
<evidence type="ECO:0000256" key="8">
    <source>
        <dbReference type="ARBA" id="ARBA00023065"/>
    </source>
</evidence>
<dbReference type="GO" id="GO:0005886">
    <property type="term" value="C:plasma membrane"/>
    <property type="evidence" value="ECO:0007669"/>
    <property type="project" value="UniProtKB-SubCell"/>
</dbReference>
<dbReference type="eggNOG" id="COG0444">
    <property type="taxonomic scope" value="Bacteria"/>
</dbReference>
<dbReference type="STRING" id="643562.Daes_0293"/>
<dbReference type="GO" id="GO:0015413">
    <property type="term" value="F:ABC-type nickel transporter activity"/>
    <property type="evidence" value="ECO:0007669"/>
    <property type="project" value="UniProtKB-EC"/>
</dbReference>
<name>E6VWB3_PSEA9</name>
<gene>
    <name evidence="15" type="ordered locus">Daes_0293</name>
</gene>
<reference evidence="16" key="1">
    <citation type="submission" date="2010-12" db="EMBL/GenBank/DDBJ databases">
        <title>Complete sequence of Desulfovibrio aespoeensis Aspo-2.</title>
        <authorList>
            <consortium name="US DOE Joint Genome Institute"/>
            <person name="Lucas S."/>
            <person name="Copeland A."/>
            <person name="Lapidus A."/>
            <person name="Cheng J.-F."/>
            <person name="Goodwin L."/>
            <person name="Pitluck S."/>
            <person name="Chertkov O."/>
            <person name="Misra M."/>
            <person name="Detter J.C."/>
            <person name="Han C."/>
            <person name="Tapia R."/>
            <person name="Land M."/>
            <person name="Hauser L."/>
            <person name="Kyrpides N."/>
            <person name="Ivanova N."/>
            <person name="Ovchinnikova G."/>
            <person name="Pedersen K."/>
            <person name="Jagevall S."/>
            <person name="Hazen T."/>
            <person name="Woyke T."/>
        </authorList>
    </citation>
    <scope>NUCLEOTIDE SEQUENCE [LARGE SCALE GENOMIC DNA]</scope>
    <source>
        <strain evidence="16">ATCC 700646 / DSM 10631 / Aspo-2</strain>
    </source>
</reference>
<accession>E6VWB3</accession>
<dbReference type="GO" id="GO:0015833">
    <property type="term" value="P:peptide transport"/>
    <property type="evidence" value="ECO:0007669"/>
    <property type="project" value="InterPro"/>
</dbReference>
<evidence type="ECO:0000313" key="16">
    <source>
        <dbReference type="Proteomes" id="UP000002191"/>
    </source>
</evidence>
<dbReference type="InterPro" id="IPR027417">
    <property type="entry name" value="P-loop_NTPase"/>
</dbReference>
<keyword evidence="4" id="KW-1003">Cell membrane</keyword>
<evidence type="ECO:0000256" key="10">
    <source>
        <dbReference type="ARBA" id="ARBA00038669"/>
    </source>
</evidence>
<comment type="subcellular location">
    <subcellularLocation>
        <location evidence="1">Cell inner membrane</location>
        <topology evidence="1">Peripheral membrane protein</topology>
    </subcellularLocation>
</comment>
<dbReference type="EC" id="7.2.2.11" evidence="11"/>
<dbReference type="InterPro" id="IPR050388">
    <property type="entry name" value="ABC_Ni/Peptide_Import"/>
</dbReference>
<dbReference type="SMART" id="SM00382">
    <property type="entry name" value="AAA"/>
    <property type="match status" value="1"/>
</dbReference>
<organism evidence="15 16">
    <name type="scientific">Pseudodesulfovibrio aespoeensis (strain ATCC 700646 / DSM 10631 / Aspo-2)</name>
    <name type="common">Desulfovibrio aespoeensis</name>
    <dbReference type="NCBI Taxonomy" id="643562"/>
    <lineage>
        <taxon>Bacteria</taxon>
        <taxon>Pseudomonadati</taxon>
        <taxon>Thermodesulfobacteriota</taxon>
        <taxon>Desulfovibrionia</taxon>
        <taxon>Desulfovibrionales</taxon>
        <taxon>Desulfovibrionaceae</taxon>
    </lineage>
</organism>
<comment type="catalytic activity">
    <reaction evidence="13">
        <text>Ni(2+)(out) + ATP + H2O = Ni(2+)(in) + ADP + phosphate + H(+)</text>
        <dbReference type="Rhea" id="RHEA:15557"/>
        <dbReference type="ChEBI" id="CHEBI:15377"/>
        <dbReference type="ChEBI" id="CHEBI:15378"/>
        <dbReference type="ChEBI" id="CHEBI:30616"/>
        <dbReference type="ChEBI" id="CHEBI:43474"/>
        <dbReference type="ChEBI" id="CHEBI:49786"/>
        <dbReference type="ChEBI" id="CHEBI:456216"/>
        <dbReference type="EC" id="7.2.2.11"/>
    </reaction>
    <physiologicalReaction direction="left-to-right" evidence="13">
        <dbReference type="Rhea" id="RHEA:15558"/>
    </physiologicalReaction>
</comment>
<evidence type="ECO:0000256" key="11">
    <source>
        <dbReference type="ARBA" id="ARBA00039098"/>
    </source>
</evidence>
<evidence type="ECO:0000256" key="3">
    <source>
        <dbReference type="ARBA" id="ARBA00022448"/>
    </source>
</evidence>
<evidence type="ECO:0000256" key="1">
    <source>
        <dbReference type="ARBA" id="ARBA00004417"/>
    </source>
</evidence>
<dbReference type="Pfam" id="PF08352">
    <property type="entry name" value="oligo_HPY"/>
    <property type="match status" value="1"/>
</dbReference>
<dbReference type="RefSeq" id="WP_013513256.1">
    <property type="nucleotide sequence ID" value="NC_014844.1"/>
</dbReference>
<sequence>MLEVHDLSVSFSSYSIGLRRRDICAIRCLDLRVAAGEVMALVGQSGAGKSLLAHALLGILPNNARIRGTIRFKGRELTPSETARLRGREIALVPQSMTYLNPLLRVGTQIARAAALSGIPKDRSHDAALDCLRRYRLGDQVAARLPFQLSGGMARRVLTASATVGMADLLLADEPTNGLDRDVAHETLDHLRALADTGKGVLLITHDVASALRVADRVTVFCGGVTVEETRADAFNGSGGLLHPYSRALREAMPGNSFVNGLPPEARASTNGGCPFSARCNLGCETCREHLPELRQKQDGLVRCSHA</sequence>
<dbReference type="GO" id="GO:0005524">
    <property type="term" value="F:ATP binding"/>
    <property type="evidence" value="ECO:0007669"/>
    <property type="project" value="UniProtKB-KW"/>
</dbReference>
<keyword evidence="3" id="KW-0813">Transport</keyword>
<keyword evidence="8" id="KW-0406">Ion transport</keyword>
<evidence type="ECO:0000313" key="15">
    <source>
        <dbReference type="EMBL" id="ADU61319.1"/>
    </source>
</evidence>
<dbReference type="KEGG" id="das:Daes_0293"/>
<evidence type="ECO:0000256" key="12">
    <source>
        <dbReference type="ARBA" id="ARBA00044143"/>
    </source>
</evidence>
<reference evidence="15 16" key="2">
    <citation type="journal article" date="2014" name="Genome Announc.">
        <title>Complete Genome Sequence of the Subsurface, Mesophilic Sulfate-Reducing Bacterium Desulfovibrio aespoeensis Aspo-2.</title>
        <authorList>
            <person name="Pedersen K."/>
            <person name="Bengtsson A."/>
            <person name="Edlund J."/>
            <person name="Rabe L."/>
            <person name="Hazen T."/>
            <person name="Chakraborty R."/>
            <person name="Goodwin L."/>
            <person name="Shapiro N."/>
        </authorList>
    </citation>
    <scope>NUCLEOTIDE SEQUENCE [LARGE SCALE GENOMIC DNA]</scope>
    <source>
        <strain evidence="16">ATCC 700646 / DSM 10631 / Aspo-2</strain>
    </source>
</reference>
<dbReference type="Proteomes" id="UP000002191">
    <property type="component" value="Chromosome"/>
</dbReference>
<keyword evidence="7" id="KW-1278">Translocase</keyword>
<evidence type="ECO:0000256" key="9">
    <source>
        <dbReference type="ARBA" id="ARBA00023136"/>
    </source>
</evidence>
<dbReference type="Pfam" id="PF00005">
    <property type="entry name" value="ABC_tran"/>
    <property type="match status" value="1"/>
</dbReference>
<evidence type="ECO:0000259" key="14">
    <source>
        <dbReference type="PROSITE" id="PS50893"/>
    </source>
</evidence>
<comment type="subunit">
    <text evidence="10">The complex is composed of two ATP-binding proteins (NikD and NikE), two transmembrane proteins (NikB and NikC) and a solute-binding protein (NikA).</text>
</comment>
<dbReference type="GO" id="GO:0016887">
    <property type="term" value="F:ATP hydrolysis activity"/>
    <property type="evidence" value="ECO:0007669"/>
    <property type="project" value="InterPro"/>
</dbReference>
<keyword evidence="5" id="KW-0547">Nucleotide-binding</keyword>
<proteinExistence type="inferred from homology"/>
<dbReference type="InterPro" id="IPR003593">
    <property type="entry name" value="AAA+_ATPase"/>
</dbReference>
<evidence type="ECO:0000256" key="13">
    <source>
        <dbReference type="ARBA" id="ARBA00048610"/>
    </source>
</evidence>
<dbReference type="PROSITE" id="PS50893">
    <property type="entry name" value="ABC_TRANSPORTER_2"/>
    <property type="match status" value="1"/>
</dbReference>
<dbReference type="PANTHER" id="PTHR43297:SF13">
    <property type="entry name" value="NICKEL ABC TRANSPORTER, ATP-BINDING PROTEIN"/>
    <property type="match status" value="1"/>
</dbReference>
<dbReference type="HOGENOM" id="CLU_000604_1_23_7"/>
<feature type="domain" description="ABC transporter" evidence="14">
    <location>
        <begin position="4"/>
        <end position="248"/>
    </location>
</feature>
<comment type="similarity">
    <text evidence="2">Belongs to the ABC transporter superfamily.</text>
</comment>
<keyword evidence="16" id="KW-1185">Reference proteome</keyword>
<dbReference type="InterPro" id="IPR003439">
    <property type="entry name" value="ABC_transporter-like_ATP-bd"/>
</dbReference>
<evidence type="ECO:0000256" key="5">
    <source>
        <dbReference type="ARBA" id="ARBA00022741"/>
    </source>
</evidence>
<dbReference type="SUPFAM" id="SSF52540">
    <property type="entry name" value="P-loop containing nucleoside triphosphate hydrolases"/>
    <property type="match status" value="1"/>
</dbReference>
<evidence type="ECO:0000256" key="6">
    <source>
        <dbReference type="ARBA" id="ARBA00022840"/>
    </source>
</evidence>
<dbReference type="Gene3D" id="3.40.50.300">
    <property type="entry name" value="P-loop containing nucleotide triphosphate hydrolases"/>
    <property type="match status" value="1"/>
</dbReference>
<evidence type="ECO:0000256" key="7">
    <source>
        <dbReference type="ARBA" id="ARBA00022967"/>
    </source>
</evidence>
<dbReference type="OrthoDB" id="9809450at2"/>
<evidence type="ECO:0000256" key="2">
    <source>
        <dbReference type="ARBA" id="ARBA00005417"/>
    </source>
</evidence>
<keyword evidence="9" id="KW-0472">Membrane</keyword>
<dbReference type="AlphaFoldDB" id="E6VWB3"/>